<proteinExistence type="predicted"/>
<dbReference type="PROSITE" id="PS00041">
    <property type="entry name" value="HTH_ARAC_FAMILY_1"/>
    <property type="match status" value="1"/>
</dbReference>
<evidence type="ECO:0000256" key="1">
    <source>
        <dbReference type="ARBA" id="ARBA00023015"/>
    </source>
</evidence>
<evidence type="ECO:0000256" key="3">
    <source>
        <dbReference type="ARBA" id="ARBA00023163"/>
    </source>
</evidence>
<keyword evidence="2" id="KW-0238">DNA-binding</keyword>
<dbReference type="InterPro" id="IPR018060">
    <property type="entry name" value="HTH_AraC"/>
</dbReference>
<keyword evidence="6" id="KW-1185">Reference proteome</keyword>
<evidence type="ECO:0000259" key="4">
    <source>
        <dbReference type="PROSITE" id="PS01124"/>
    </source>
</evidence>
<dbReference type="InterPro" id="IPR053142">
    <property type="entry name" value="PchR_regulatory_protein"/>
</dbReference>
<comment type="caution">
    <text evidence="5">The sequence shown here is derived from an EMBL/GenBank/DDBJ whole genome shotgun (WGS) entry which is preliminary data.</text>
</comment>
<dbReference type="InterPro" id="IPR018062">
    <property type="entry name" value="HTH_AraC-typ_CS"/>
</dbReference>
<dbReference type="PROSITE" id="PS01124">
    <property type="entry name" value="HTH_ARAC_FAMILY_2"/>
    <property type="match status" value="1"/>
</dbReference>
<evidence type="ECO:0000256" key="2">
    <source>
        <dbReference type="ARBA" id="ARBA00023125"/>
    </source>
</evidence>
<dbReference type="SMART" id="SM00342">
    <property type="entry name" value="HTH_ARAC"/>
    <property type="match status" value="1"/>
</dbReference>
<feature type="domain" description="HTH araC/xylS-type" evidence="4">
    <location>
        <begin position="223"/>
        <end position="318"/>
    </location>
</feature>
<organism evidence="5 6">
    <name type="scientific">Paenibacillus glycanilyticus</name>
    <dbReference type="NCBI Taxonomy" id="126569"/>
    <lineage>
        <taxon>Bacteria</taxon>
        <taxon>Bacillati</taxon>
        <taxon>Bacillota</taxon>
        <taxon>Bacilli</taxon>
        <taxon>Bacillales</taxon>
        <taxon>Paenibacillaceae</taxon>
        <taxon>Paenibacillus</taxon>
    </lineage>
</organism>
<dbReference type="PANTHER" id="PTHR47893">
    <property type="entry name" value="REGULATORY PROTEIN PCHR"/>
    <property type="match status" value="1"/>
</dbReference>
<dbReference type="Pfam" id="PF12833">
    <property type="entry name" value="HTH_18"/>
    <property type="match status" value="1"/>
</dbReference>
<dbReference type="Gene3D" id="1.10.10.60">
    <property type="entry name" value="Homeodomain-like"/>
    <property type="match status" value="1"/>
</dbReference>
<keyword evidence="3" id="KW-0804">Transcription</keyword>
<sequence length="318" mass="36314">MKQQTLTVSGYREAISSYTYKDEGMEGHAWALDLREGMTLCISDLTFSETMRLEGEPSDKDWFELSYCLMGGISNEVFGYYEKADERDNHSFLLLSRQAEGRSEVIRGKRSVKVELLLDPNIWASRIYHFWHCSTDKELFRMLDDKPFHVKEAATPPLVNTIVRQIAMCPFDKGIDRYFYLEGKAMELLSLASGQWSGENKQTAFSNRASQLIGRSKTKSAIREASELLVNRLENPPSLAELAKLVSVSDWTLKEGFREMFGTTVFGYLRQARMDAGRRYLEQGMNVNEASNAVGYSNPSHFAAEFRRRFGINPSLLK</sequence>
<dbReference type="PANTHER" id="PTHR47893:SF1">
    <property type="entry name" value="REGULATORY PROTEIN PCHR"/>
    <property type="match status" value="1"/>
</dbReference>
<keyword evidence="1" id="KW-0805">Transcription regulation</keyword>
<dbReference type="Proteomes" id="UP001157114">
    <property type="component" value="Unassembled WGS sequence"/>
</dbReference>
<gene>
    <name evidence="5" type="ORF">MU1_13240</name>
</gene>
<dbReference type="SUPFAM" id="SSF46689">
    <property type="entry name" value="Homeodomain-like"/>
    <property type="match status" value="2"/>
</dbReference>
<dbReference type="RefSeq" id="WP_284237694.1">
    <property type="nucleotide sequence ID" value="NZ_BSSQ01000005.1"/>
</dbReference>
<dbReference type="InterPro" id="IPR009057">
    <property type="entry name" value="Homeodomain-like_sf"/>
</dbReference>
<accession>A0ABQ6G9Q8</accession>
<reference evidence="5 6" key="1">
    <citation type="submission" date="2023-03" db="EMBL/GenBank/DDBJ databases">
        <title>Draft genome sequence of the bacteria which degrade cell wall of Tricholomamatutake.</title>
        <authorList>
            <person name="Konishi Y."/>
            <person name="Fukuta Y."/>
            <person name="Shirasaka N."/>
        </authorList>
    </citation>
    <scope>NUCLEOTIDE SEQUENCE [LARGE SCALE GENOMIC DNA]</scope>
    <source>
        <strain evidence="6">mu1</strain>
    </source>
</reference>
<evidence type="ECO:0000313" key="6">
    <source>
        <dbReference type="Proteomes" id="UP001157114"/>
    </source>
</evidence>
<protein>
    <submittedName>
        <fullName evidence="5">AraC family transcriptional regulator</fullName>
    </submittedName>
</protein>
<dbReference type="EMBL" id="BSSQ01000005">
    <property type="protein sequence ID" value="GLX66980.1"/>
    <property type="molecule type" value="Genomic_DNA"/>
</dbReference>
<evidence type="ECO:0000313" key="5">
    <source>
        <dbReference type="EMBL" id="GLX66980.1"/>
    </source>
</evidence>
<name>A0ABQ6G9Q8_9BACL</name>